<protein>
    <submittedName>
        <fullName evidence="1">Uncharacterized protein</fullName>
    </submittedName>
</protein>
<comment type="caution">
    <text evidence="1">The sequence shown here is derived from an EMBL/GenBank/DDBJ whole genome shotgun (WGS) entry which is preliminary data.</text>
</comment>
<dbReference type="EMBL" id="CALNXK010000043">
    <property type="protein sequence ID" value="CAH3126848.1"/>
    <property type="molecule type" value="Genomic_DNA"/>
</dbReference>
<evidence type="ECO:0000313" key="1">
    <source>
        <dbReference type="EMBL" id="CAH3126848.1"/>
    </source>
</evidence>
<evidence type="ECO:0000313" key="2">
    <source>
        <dbReference type="Proteomes" id="UP001159405"/>
    </source>
</evidence>
<feature type="non-terminal residue" evidence="1">
    <location>
        <position position="107"/>
    </location>
</feature>
<proteinExistence type="predicted"/>
<dbReference type="Proteomes" id="UP001159405">
    <property type="component" value="Unassembled WGS sequence"/>
</dbReference>
<gene>
    <name evidence="1" type="ORF">PLOB_00032675</name>
</gene>
<name>A0ABN8NY90_9CNID</name>
<keyword evidence="2" id="KW-1185">Reference proteome</keyword>
<organism evidence="1 2">
    <name type="scientific">Porites lobata</name>
    <dbReference type="NCBI Taxonomy" id="104759"/>
    <lineage>
        <taxon>Eukaryota</taxon>
        <taxon>Metazoa</taxon>
        <taxon>Cnidaria</taxon>
        <taxon>Anthozoa</taxon>
        <taxon>Hexacorallia</taxon>
        <taxon>Scleractinia</taxon>
        <taxon>Fungiina</taxon>
        <taxon>Poritidae</taxon>
        <taxon>Porites</taxon>
    </lineage>
</organism>
<accession>A0ABN8NY90</accession>
<reference evidence="1 2" key="1">
    <citation type="submission" date="2022-05" db="EMBL/GenBank/DDBJ databases">
        <authorList>
            <consortium name="Genoscope - CEA"/>
            <person name="William W."/>
        </authorList>
    </citation>
    <scope>NUCLEOTIDE SEQUENCE [LARGE SCALE GENOMIC DNA]</scope>
</reference>
<sequence length="107" mass="12512">MNNRKARRKLKRIFRKSTPKSSSLQKLTTDYKLWYVTYVHRCDCFFPTLQFLQNSKQASMHCLVEHKTVKSCSCTKRYCVSKMKLLMSGDIELNPGPEQNVCDQTAL</sequence>